<dbReference type="GeneID" id="29003560"/>
<sequence>MLIFFTLLDVLHMTPLPLDILHQVRSCGYQFLMHQMFPSIKNDYFSVPKKKQESLVSVGQGLGTSKGHSKVMLSDAFIYDNILCCLHHLLPSEVVRFCNHISYFRKSHQRGLLLLIGSQLRDCIPDPSPTNTIQDIGRIDLSHVLDITPKIFRIIVFSVPSPTTFSPVISLAKCKFFWCMVIHHSSWNVWYRFLLDKLSCRFCLNEILPANFPYPKCRLCQNTSNIAAHFIFLCP</sequence>
<evidence type="ECO:0008006" key="3">
    <source>
        <dbReference type="Google" id="ProtNLM"/>
    </source>
</evidence>
<accession>A0A167J7V0</accession>
<dbReference type="EMBL" id="KV441028">
    <property type="protein sequence ID" value="OAD65437.1"/>
    <property type="molecule type" value="Genomic_DNA"/>
</dbReference>
<protein>
    <recommendedName>
        <fullName evidence="3">Reverse transcriptase zinc-binding domain-containing protein</fullName>
    </recommendedName>
</protein>
<keyword evidence="2" id="KW-1185">Reference proteome</keyword>
<name>A0A167J7V0_PHYB8</name>
<evidence type="ECO:0000313" key="1">
    <source>
        <dbReference type="EMBL" id="OAD65437.1"/>
    </source>
</evidence>
<evidence type="ECO:0000313" key="2">
    <source>
        <dbReference type="Proteomes" id="UP000077315"/>
    </source>
</evidence>
<dbReference type="VEuPathDB" id="FungiDB:PHYBLDRAFT_72427"/>
<dbReference type="AlphaFoldDB" id="A0A167J7V0"/>
<proteinExistence type="predicted"/>
<dbReference type="InParanoid" id="A0A167J7V0"/>
<reference evidence="2" key="1">
    <citation type="submission" date="2015-06" db="EMBL/GenBank/DDBJ databases">
        <title>Expansion of signal transduction pathways in fungi by whole-genome duplication.</title>
        <authorList>
            <consortium name="DOE Joint Genome Institute"/>
            <person name="Corrochano L.M."/>
            <person name="Kuo A."/>
            <person name="Marcet-Houben M."/>
            <person name="Polaino S."/>
            <person name="Salamov A."/>
            <person name="Villalobos J.M."/>
            <person name="Alvarez M.I."/>
            <person name="Avalos J."/>
            <person name="Benito E.P."/>
            <person name="Benoit I."/>
            <person name="Burger G."/>
            <person name="Camino L.P."/>
            <person name="Canovas D."/>
            <person name="Cerda-Olmedo E."/>
            <person name="Cheng J.-F."/>
            <person name="Dominguez A."/>
            <person name="Elias M."/>
            <person name="Eslava A.P."/>
            <person name="Glaser F."/>
            <person name="Grimwood J."/>
            <person name="Gutierrez G."/>
            <person name="Heitman J."/>
            <person name="Henrissat B."/>
            <person name="Iturriaga E.A."/>
            <person name="Lang B.F."/>
            <person name="Lavin J.L."/>
            <person name="Lee S."/>
            <person name="Li W."/>
            <person name="Lindquist E."/>
            <person name="Lopez-Garcia S."/>
            <person name="Luque E.M."/>
            <person name="Marcos A.T."/>
            <person name="Martin J."/>
            <person name="McCluskey K."/>
            <person name="Medina H.R."/>
            <person name="Miralles-Duran A."/>
            <person name="Miyazaki A."/>
            <person name="Munoz-Torres E."/>
            <person name="Oguiza J.A."/>
            <person name="Ohm R."/>
            <person name="Olmedo M."/>
            <person name="Orejas M."/>
            <person name="Ortiz-Castellanos L."/>
            <person name="Pisabarro A.G."/>
            <person name="Rodriguez-Romero J."/>
            <person name="Ruiz-Herrera J."/>
            <person name="Ruiz-Vazquez R."/>
            <person name="Sanz C."/>
            <person name="Schackwitz W."/>
            <person name="Schmutz J."/>
            <person name="Shahriari M."/>
            <person name="Shelest E."/>
            <person name="Silva-Franco F."/>
            <person name="Soanes D."/>
            <person name="Syed K."/>
            <person name="Tagua V.G."/>
            <person name="Talbot N.J."/>
            <person name="Thon M."/>
            <person name="De vries R.P."/>
            <person name="Wiebenga A."/>
            <person name="Yadav J.S."/>
            <person name="Braun E.L."/>
            <person name="Baker S."/>
            <person name="Garre V."/>
            <person name="Horwitz B."/>
            <person name="Torres-Martinez S."/>
            <person name="Idnurm A."/>
            <person name="Herrera-Estrella A."/>
            <person name="Gabaldon T."/>
            <person name="Grigoriev I.V."/>
        </authorList>
    </citation>
    <scope>NUCLEOTIDE SEQUENCE [LARGE SCALE GENOMIC DNA]</scope>
    <source>
        <strain evidence="2">NRRL 1555(-)</strain>
    </source>
</reference>
<dbReference type="Proteomes" id="UP000077315">
    <property type="component" value="Unassembled WGS sequence"/>
</dbReference>
<organism evidence="1 2">
    <name type="scientific">Phycomyces blakesleeanus (strain ATCC 8743b / DSM 1359 / FGSC 10004 / NBRC 33097 / NRRL 1555)</name>
    <dbReference type="NCBI Taxonomy" id="763407"/>
    <lineage>
        <taxon>Eukaryota</taxon>
        <taxon>Fungi</taxon>
        <taxon>Fungi incertae sedis</taxon>
        <taxon>Mucoromycota</taxon>
        <taxon>Mucoromycotina</taxon>
        <taxon>Mucoromycetes</taxon>
        <taxon>Mucorales</taxon>
        <taxon>Phycomycetaceae</taxon>
        <taxon>Phycomyces</taxon>
    </lineage>
</organism>
<dbReference type="RefSeq" id="XP_018283477.1">
    <property type="nucleotide sequence ID" value="XM_018442654.1"/>
</dbReference>
<dbReference type="OrthoDB" id="2273311at2759"/>
<gene>
    <name evidence="1" type="ORF">PHYBLDRAFT_72427</name>
</gene>